<dbReference type="PANTHER" id="PTHR46159">
    <property type="entry name" value="PROTEIN TESMIN/TSO1-LIKE CXC 2"/>
    <property type="match status" value="1"/>
</dbReference>
<evidence type="ECO:0000256" key="4">
    <source>
        <dbReference type="SAM" id="MobiDB-lite"/>
    </source>
</evidence>
<organism evidence="6 7">
    <name type="scientific">Carya illinoinensis</name>
    <name type="common">Pecan</name>
    <dbReference type="NCBI Taxonomy" id="32201"/>
    <lineage>
        <taxon>Eukaryota</taxon>
        <taxon>Viridiplantae</taxon>
        <taxon>Streptophyta</taxon>
        <taxon>Embryophyta</taxon>
        <taxon>Tracheophyta</taxon>
        <taxon>Spermatophyta</taxon>
        <taxon>Magnoliopsida</taxon>
        <taxon>eudicotyledons</taxon>
        <taxon>Gunneridae</taxon>
        <taxon>Pentapetalae</taxon>
        <taxon>rosids</taxon>
        <taxon>fabids</taxon>
        <taxon>Fagales</taxon>
        <taxon>Juglandaceae</taxon>
        <taxon>Carya</taxon>
    </lineage>
</organism>
<evidence type="ECO:0000256" key="2">
    <source>
        <dbReference type="ARBA" id="ARBA00007267"/>
    </source>
</evidence>
<comment type="caution">
    <text evidence="6">The sequence shown here is derived from an EMBL/GenBank/DDBJ whole genome shotgun (WGS) entry which is preliminary data.</text>
</comment>
<dbReference type="InterPro" id="IPR029472">
    <property type="entry name" value="Copia-like_N"/>
</dbReference>
<comment type="subcellular location">
    <subcellularLocation>
        <location evidence="1">Nucleus</location>
    </subcellularLocation>
</comment>
<protein>
    <recommendedName>
        <fullName evidence="5">CRC domain-containing protein</fullName>
    </recommendedName>
</protein>
<dbReference type="EMBL" id="CM031832">
    <property type="protein sequence ID" value="KAG6698297.1"/>
    <property type="molecule type" value="Genomic_DNA"/>
</dbReference>
<dbReference type="PROSITE" id="PS51634">
    <property type="entry name" value="CRC"/>
    <property type="match status" value="1"/>
</dbReference>
<accession>A0A922EAG9</accession>
<evidence type="ECO:0000256" key="1">
    <source>
        <dbReference type="ARBA" id="ARBA00004123"/>
    </source>
</evidence>
<feature type="region of interest" description="Disordered" evidence="4">
    <location>
        <begin position="150"/>
        <end position="185"/>
    </location>
</feature>
<dbReference type="Pfam" id="PF14244">
    <property type="entry name" value="Retrotran_gag_3"/>
    <property type="match status" value="1"/>
</dbReference>
<dbReference type="InterPro" id="IPR033467">
    <property type="entry name" value="Tesmin/TSO1-like_CXC"/>
</dbReference>
<dbReference type="AlphaFoldDB" id="A0A922EAG9"/>
<feature type="region of interest" description="Disordered" evidence="4">
    <location>
        <begin position="530"/>
        <end position="551"/>
    </location>
</feature>
<evidence type="ECO:0000256" key="3">
    <source>
        <dbReference type="ARBA" id="ARBA00023242"/>
    </source>
</evidence>
<feature type="domain" description="CRC" evidence="5">
    <location>
        <begin position="329"/>
        <end position="447"/>
    </location>
</feature>
<feature type="compositionally biased region" description="Polar residues" evidence="4">
    <location>
        <begin position="156"/>
        <end position="174"/>
    </location>
</feature>
<name>A0A922EAG9_CARIL</name>
<feature type="compositionally biased region" description="Low complexity" evidence="4">
    <location>
        <begin position="540"/>
        <end position="550"/>
    </location>
</feature>
<gene>
    <name evidence="6" type="ORF">I3842_08G013200</name>
</gene>
<dbReference type="InterPro" id="IPR005172">
    <property type="entry name" value="CRC"/>
</dbReference>
<dbReference type="SMART" id="SM01114">
    <property type="entry name" value="CXC"/>
    <property type="match status" value="2"/>
</dbReference>
<dbReference type="PANTHER" id="PTHR46159:SF6">
    <property type="entry name" value="OS12G0605300 PROTEIN"/>
    <property type="match status" value="1"/>
</dbReference>
<dbReference type="Proteomes" id="UP000811246">
    <property type="component" value="Chromosome 8"/>
</dbReference>
<keyword evidence="3" id="KW-0539">Nucleus</keyword>
<comment type="similarity">
    <text evidence="2">Belongs to the lin-54 family.</text>
</comment>
<proteinExistence type="inferred from homology"/>
<reference evidence="6" key="1">
    <citation type="submission" date="2021-01" db="EMBL/GenBank/DDBJ databases">
        <authorList>
            <person name="Lovell J.T."/>
            <person name="Bentley N."/>
            <person name="Bhattarai G."/>
            <person name="Jenkins J.W."/>
            <person name="Sreedasyam A."/>
            <person name="Alarcon Y."/>
            <person name="Bock C."/>
            <person name="Boston L."/>
            <person name="Carlson J."/>
            <person name="Cervantes K."/>
            <person name="Clermont K."/>
            <person name="Krom N."/>
            <person name="Kubenka K."/>
            <person name="Mamidi S."/>
            <person name="Mattison C."/>
            <person name="Monteros M."/>
            <person name="Pisani C."/>
            <person name="Plott C."/>
            <person name="Rajasekar S."/>
            <person name="Rhein H.S."/>
            <person name="Rohla C."/>
            <person name="Song M."/>
            <person name="Hilaire R.S."/>
            <person name="Shu S."/>
            <person name="Wells L."/>
            <person name="Wang X."/>
            <person name="Webber J."/>
            <person name="Heerema R.J."/>
            <person name="Klein P."/>
            <person name="Conner P."/>
            <person name="Grauke L."/>
            <person name="Grimwood J."/>
            <person name="Schmutz J."/>
            <person name="Randall J.J."/>
        </authorList>
    </citation>
    <scope>NUCLEOTIDE SEQUENCE</scope>
    <source>
        <tissue evidence="6">Leaf</tissue>
    </source>
</reference>
<evidence type="ECO:0000313" key="6">
    <source>
        <dbReference type="EMBL" id="KAG6698297.1"/>
    </source>
</evidence>
<evidence type="ECO:0000313" key="7">
    <source>
        <dbReference type="Proteomes" id="UP000811246"/>
    </source>
</evidence>
<evidence type="ECO:0000259" key="5">
    <source>
        <dbReference type="PROSITE" id="PS51634"/>
    </source>
</evidence>
<dbReference type="InterPro" id="IPR044522">
    <property type="entry name" value="TSO1-like"/>
</dbReference>
<sequence>MELKSKEEQIENQSCFRKLTSFLHCNTIQPLYSVSCILSLNSTQITPNSQNQNQTQNLSDDSSSPFYLHPSDNPGALVSEIFVGDNYVAWSRSIAIALTVKNKVAFIDGSITVPSADQRVAHTASHGCRFPKAVYYRSVKEIMAYGDSHSFDPSDKVTNSRSPTMNAESESLESSPADLNATSSNRKMDQLSQFRPNSFPLQYSGTSSLSVSRPSAIGFHLNSIFNTVPITCGATANTKLEEDYMGVQGWMDKFSFIPKDVGDKSKALIAANFASSESLHITAPPNDKSKIISEQTDNFEYSRRTSPKTKRQVAFYFFSTKTPSTNDGDDRRCNCKKTKCLKLYCDCFAAGFYCAEPCACQGCFNRPDYEDTVLDTREQIESRNPLAFAPRIVQRENGNRATPSSGRHKRGCNCKKSMCLKKYCECYQANIGCSSGCRCDGCKNVYGRKEECAATVLGMNKEMVSDEIGKERFDGIFGKNLEGMANKADLLHAELYDPHNITPLTPAFQYPESESKSQIVSRSYLPSPEFDSPLSSYVDSSKTSRTSNSSDLLLPANKESLSLGSYDWRLDYTNMEMMDQFSPESDTVALSHLTSLSDPPFMAMASSTSSKTRDSANSSHFQLSPGTGYVSSAGFHHWCSSPITPMTSLEGTKSHQGLDPDSEFCDILDYGAPDIPRDRATPTWVKLFRGLRTGGKFILRAVPSFPPLSPWIDIEGSTNKKHTNLEENHSSI</sequence>
<dbReference type="Pfam" id="PF03638">
    <property type="entry name" value="TCR"/>
    <property type="match status" value="2"/>
</dbReference>
<dbReference type="GO" id="GO:0005634">
    <property type="term" value="C:nucleus"/>
    <property type="evidence" value="ECO:0007669"/>
    <property type="project" value="UniProtKB-SubCell"/>
</dbReference>
<dbReference type="GO" id="GO:0003700">
    <property type="term" value="F:DNA-binding transcription factor activity"/>
    <property type="evidence" value="ECO:0007669"/>
    <property type="project" value="InterPro"/>
</dbReference>